<evidence type="ECO:0000313" key="8">
    <source>
        <dbReference type="EMBL" id="UUR08505.1"/>
    </source>
</evidence>
<dbReference type="PANTHER" id="PTHR23420:SF0">
    <property type="entry name" value="ADENOSYLHOMOCYSTEINASE"/>
    <property type="match status" value="1"/>
</dbReference>
<dbReference type="InterPro" id="IPR000043">
    <property type="entry name" value="Adenosylhomocysteinase-like"/>
</dbReference>
<feature type="binding site" evidence="4">
    <location>
        <position position="228"/>
    </location>
    <ligand>
        <name>substrate</name>
    </ligand>
</feature>
<keyword evidence="2 4" id="KW-0554">One-carbon metabolism</keyword>
<dbReference type="PIRSF" id="PIRSF001109">
    <property type="entry name" value="Ad_hcy_hydrolase"/>
    <property type="match status" value="1"/>
</dbReference>
<evidence type="ECO:0000256" key="5">
    <source>
        <dbReference type="RuleBase" id="RU000548"/>
    </source>
</evidence>
<proteinExistence type="inferred from homology"/>
<keyword evidence="4" id="KW-0963">Cytoplasm</keyword>
<comment type="subcellular location">
    <subcellularLocation>
        <location evidence="4">Cytoplasm</location>
    </subcellularLocation>
</comment>
<organism evidence="8 9">
    <name type="scientific">Sphingomonas glaciei</name>
    <dbReference type="NCBI Taxonomy" id="2938948"/>
    <lineage>
        <taxon>Bacteria</taxon>
        <taxon>Pseudomonadati</taxon>
        <taxon>Pseudomonadota</taxon>
        <taxon>Alphaproteobacteria</taxon>
        <taxon>Sphingomonadales</taxon>
        <taxon>Sphingomonadaceae</taxon>
        <taxon>Sphingomonas</taxon>
    </lineage>
</organism>
<evidence type="ECO:0000313" key="9">
    <source>
        <dbReference type="Proteomes" id="UP000831921"/>
    </source>
</evidence>
<dbReference type="InterPro" id="IPR015878">
    <property type="entry name" value="Ado_hCys_hydrolase_NAD-bd"/>
</dbReference>
<feature type="binding site" evidence="4">
    <location>
        <position position="224"/>
    </location>
    <ligand>
        <name>substrate</name>
    </ligand>
</feature>
<keyword evidence="4 5" id="KW-0378">Hydrolase</keyword>
<evidence type="ECO:0000256" key="3">
    <source>
        <dbReference type="ARBA" id="ARBA00023027"/>
    </source>
</evidence>
<name>A0ABY5MXM2_9SPHN</name>
<feature type="binding site" evidence="4">
    <location>
        <position position="316"/>
    </location>
    <ligand>
        <name>NAD(+)</name>
        <dbReference type="ChEBI" id="CHEBI:57540"/>
    </ligand>
</feature>
<feature type="binding site" evidence="4">
    <location>
        <position position="281"/>
    </location>
    <ligand>
        <name>NAD(+)</name>
        <dbReference type="ChEBI" id="CHEBI:57540"/>
    </ligand>
</feature>
<evidence type="ECO:0000256" key="6">
    <source>
        <dbReference type="RuleBase" id="RU004166"/>
    </source>
</evidence>
<evidence type="ECO:0000259" key="7">
    <source>
        <dbReference type="SMART" id="SM00997"/>
    </source>
</evidence>
<dbReference type="HAMAP" id="MF_00563">
    <property type="entry name" value="AdoHcyase"/>
    <property type="match status" value="1"/>
</dbReference>
<comment type="catalytic activity">
    <reaction evidence="4 5">
        <text>S-adenosyl-L-homocysteine + H2O = L-homocysteine + adenosine</text>
        <dbReference type="Rhea" id="RHEA:21708"/>
        <dbReference type="ChEBI" id="CHEBI:15377"/>
        <dbReference type="ChEBI" id="CHEBI:16335"/>
        <dbReference type="ChEBI" id="CHEBI:57856"/>
        <dbReference type="ChEBI" id="CHEBI:58199"/>
        <dbReference type="EC" id="3.13.2.1"/>
    </reaction>
</comment>
<dbReference type="PROSITE" id="PS00738">
    <property type="entry name" value="ADOHCYASE_1"/>
    <property type="match status" value="1"/>
</dbReference>
<comment type="function">
    <text evidence="4">May play a key role in the regulation of the intracellular concentration of adenosylhomocysteine.</text>
</comment>
<feature type="binding site" evidence="4">
    <location>
        <position position="229"/>
    </location>
    <ligand>
        <name>NAD(+)</name>
        <dbReference type="ChEBI" id="CHEBI:57540"/>
    </ligand>
</feature>
<feature type="binding site" evidence="4">
    <location>
        <begin position="195"/>
        <end position="197"/>
    </location>
    <ligand>
        <name>NAD(+)</name>
        <dbReference type="ChEBI" id="CHEBI:57540"/>
    </ligand>
</feature>
<dbReference type="InterPro" id="IPR036291">
    <property type="entry name" value="NAD(P)-bd_dom_sf"/>
</dbReference>
<dbReference type="SMART" id="SM00997">
    <property type="entry name" value="AdoHcyase_NAD"/>
    <property type="match status" value="1"/>
</dbReference>
<evidence type="ECO:0000256" key="1">
    <source>
        <dbReference type="ARBA" id="ARBA00007122"/>
    </source>
</evidence>
<feature type="binding site" evidence="4">
    <location>
        <position position="194"/>
    </location>
    <ligand>
        <name>substrate</name>
    </ligand>
</feature>
<dbReference type="Proteomes" id="UP000831921">
    <property type="component" value="Chromosome"/>
</dbReference>
<feature type="binding site" evidence="4">
    <location>
        <position position="382"/>
    </location>
    <ligand>
        <name>NAD(+)</name>
        <dbReference type="ChEBI" id="CHEBI:57540"/>
    </ligand>
</feature>
<comment type="pathway">
    <text evidence="4 5">Amino-acid biosynthesis; L-homocysteine biosynthesis; L-homocysteine from S-adenosyl-L-homocysteine: step 1/1.</text>
</comment>
<protein>
    <recommendedName>
        <fullName evidence="4">Adenosylhomocysteinase</fullName>
        <ecNumber evidence="4">3.13.2.1</ecNumber>
    </recommendedName>
    <alternativeName>
        <fullName evidence="4">S-adenosyl-L-homocysteine hydrolase</fullName>
        <shortName evidence="4">AdoHcyase</shortName>
    </alternativeName>
</protein>
<dbReference type="PROSITE" id="PS00739">
    <property type="entry name" value="ADOHCYASE_2"/>
    <property type="match status" value="1"/>
</dbReference>
<keyword evidence="9" id="KW-1185">Reference proteome</keyword>
<dbReference type="NCBIfam" id="NF004005">
    <property type="entry name" value="PRK05476.2-3"/>
    <property type="match status" value="1"/>
</dbReference>
<dbReference type="Gene3D" id="3.40.50.1480">
    <property type="entry name" value="Adenosylhomocysteinase-like"/>
    <property type="match status" value="1"/>
</dbReference>
<dbReference type="InterPro" id="IPR020082">
    <property type="entry name" value="S-Ado-L-homoCys_hydrolase_CS"/>
</dbReference>
<comment type="cofactor">
    <cofactor evidence="4 5">
        <name>NAD(+)</name>
        <dbReference type="ChEBI" id="CHEBI:57540"/>
    </cofactor>
    <text evidence="4 5">Binds 1 NAD(+) per subunit.</text>
</comment>
<comment type="similarity">
    <text evidence="1 4 6">Belongs to the adenosylhomocysteinase family.</text>
</comment>
<dbReference type="InterPro" id="IPR042172">
    <property type="entry name" value="Adenosylhomocyst_ase-like_sf"/>
</dbReference>
<keyword evidence="3 4" id="KW-0520">NAD</keyword>
<dbReference type="NCBIfam" id="TIGR00936">
    <property type="entry name" value="ahcY"/>
    <property type="match status" value="1"/>
</dbReference>
<dbReference type="CDD" id="cd00401">
    <property type="entry name" value="SAHH"/>
    <property type="match status" value="1"/>
</dbReference>
<dbReference type="PANTHER" id="PTHR23420">
    <property type="entry name" value="ADENOSYLHOMOCYSTEINASE"/>
    <property type="match status" value="1"/>
</dbReference>
<feature type="binding site" evidence="4">
    <location>
        <position position="60"/>
    </location>
    <ligand>
        <name>substrate</name>
    </ligand>
</feature>
<evidence type="ECO:0000256" key="2">
    <source>
        <dbReference type="ARBA" id="ARBA00022563"/>
    </source>
</evidence>
<dbReference type="GO" id="GO:0016787">
    <property type="term" value="F:hydrolase activity"/>
    <property type="evidence" value="ECO:0007669"/>
    <property type="project" value="UniProtKB-KW"/>
</dbReference>
<sequence>MPTDTLSRDFLVKDISLADFGRKEIEIAETEMPGLMALRSEFGASKPLAGARITGSLHMTIQTAVLIETLTALGATVRWASCNIYSTQDHAAAAIAATGVPVFAVKGETLEEYWDYVVRIFDWGQDETCNLILDDGGDATMFALWGARVEAGETLFDPTNEEEEVFVATLNRFLKERPGYLTKTVETIKGVSEETTTGVHRLYELSKQGKLPFPAINVNDSVTKSKFDNLYGCKESLVDAIRRGTDVMLAGKVAVVAGFGDVGKGSAASLRNGGARVLVTEVDPICALQAAMEGYEVVTMEEAAPRADIFVTATGNMDVITLDHMRAMKNMAIVCNIGHFDSEIQIAALNNMQWTEIKPQVDEVKFPDGKKLIILSKGRLVNLGNATGHPSFVMSASFTNQTLAQIELWTKAEQYGKDVYVLPKHLDEKVAALHLDKLGVKLTTLSDKQASYIGVKQQGPFKPEHYRY</sequence>
<dbReference type="EC" id="3.13.2.1" evidence="4"/>
<feature type="binding site" evidence="4">
    <location>
        <position position="135"/>
    </location>
    <ligand>
        <name>substrate</name>
    </ligand>
</feature>
<dbReference type="SUPFAM" id="SSF51735">
    <property type="entry name" value="NAD(P)-binding Rossmann-fold domains"/>
    <property type="match status" value="1"/>
</dbReference>
<dbReference type="Pfam" id="PF00670">
    <property type="entry name" value="AdoHcyase_NAD"/>
    <property type="match status" value="1"/>
</dbReference>
<feature type="domain" description="S-adenosyl-L-homocysteine hydrolase NAD binding" evidence="7">
    <location>
        <begin position="229"/>
        <end position="388"/>
    </location>
</feature>
<dbReference type="Gene3D" id="3.40.50.720">
    <property type="entry name" value="NAD(P)-binding Rossmann-like Domain"/>
    <property type="match status" value="1"/>
</dbReference>
<evidence type="ECO:0000256" key="4">
    <source>
        <dbReference type="HAMAP-Rule" id="MF_00563"/>
    </source>
</evidence>
<reference evidence="8 9" key="1">
    <citation type="submission" date="2022-05" db="EMBL/GenBank/DDBJ databases">
        <title>S8-45 Sphingomonas ultraviolaceadurans.</title>
        <authorList>
            <person name="Liu Y."/>
        </authorList>
    </citation>
    <scope>NUCLEOTIDE SEQUENCE [LARGE SCALE GENOMIC DNA]</scope>
    <source>
        <strain evidence="8 9">S8-45</strain>
    </source>
</reference>
<gene>
    <name evidence="4 8" type="primary">ahcY</name>
    <name evidence="8" type="ORF">M1K48_02335</name>
</gene>
<dbReference type="Pfam" id="PF05221">
    <property type="entry name" value="AdoHcyase"/>
    <property type="match status" value="1"/>
</dbReference>
<feature type="binding site" evidence="4">
    <location>
        <begin position="337"/>
        <end position="339"/>
    </location>
    <ligand>
        <name>NAD(+)</name>
        <dbReference type="ChEBI" id="CHEBI:57540"/>
    </ligand>
</feature>
<accession>A0ABY5MXM2</accession>
<dbReference type="SMART" id="SM00996">
    <property type="entry name" value="AdoHcyase"/>
    <property type="match status" value="1"/>
</dbReference>
<dbReference type="SUPFAM" id="SSF52283">
    <property type="entry name" value="Formate/glycerate dehydrogenase catalytic domain-like"/>
    <property type="match status" value="1"/>
</dbReference>
<dbReference type="EMBL" id="CP097253">
    <property type="protein sequence ID" value="UUR08505.1"/>
    <property type="molecule type" value="Genomic_DNA"/>
</dbReference>
<feature type="binding site" evidence="4">
    <location>
        <begin position="258"/>
        <end position="263"/>
    </location>
    <ligand>
        <name>NAD(+)</name>
        <dbReference type="ChEBI" id="CHEBI:57540"/>
    </ligand>
</feature>